<feature type="non-terminal residue" evidence="5">
    <location>
        <position position="1"/>
    </location>
</feature>
<dbReference type="PANTHER" id="PTHR23345">
    <property type="entry name" value="VITELLOGENIN-RELATED"/>
    <property type="match status" value="1"/>
</dbReference>
<dbReference type="PANTHER" id="PTHR23345:SF15">
    <property type="entry name" value="VITELLOGENIN 1-RELATED"/>
    <property type="match status" value="1"/>
</dbReference>
<dbReference type="SUPFAM" id="SSF56968">
    <property type="entry name" value="Lipovitellin-phosvitin complex, beta-sheet shell regions"/>
    <property type="match status" value="1"/>
</dbReference>
<dbReference type="GO" id="GO:0005319">
    <property type="term" value="F:lipid transporter activity"/>
    <property type="evidence" value="ECO:0007669"/>
    <property type="project" value="InterPro"/>
</dbReference>
<evidence type="ECO:0000313" key="5">
    <source>
        <dbReference type="EMBL" id="AHZ20739.1"/>
    </source>
</evidence>
<keyword evidence="1" id="KW-0732">Signal</keyword>
<feature type="non-terminal residue" evidence="5">
    <location>
        <position position="265"/>
    </location>
</feature>
<dbReference type="AlphaFoldDB" id="A0A024BTN3"/>
<dbReference type="InterPro" id="IPR015819">
    <property type="entry name" value="Lipid_transp_b-sht_shell"/>
</dbReference>
<protein>
    <submittedName>
        <fullName evidence="5">Vitellogenin</fullName>
    </submittedName>
</protein>
<dbReference type="EMBL" id="KJ188031">
    <property type="protein sequence ID" value="AHZ20739.1"/>
    <property type="molecule type" value="mRNA"/>
</dbReference>
<proteinExistence type="evidence at transcript level"/>
<name>A0A024BTN3_DIPPU</name>
<dbReference type="Gene3D" id="2.30.230.10">
    <property type="entry name" value="Lipovitellin, beta-sheet shell regions, chain A"/>
    <property type="match status" value="1"/>
</dbReference>
<dbReference type="InterPro" id="IPR015816">
    <property type="entry name" value="Vitellinogen_b-sht_N"/>
</dbReference>
<sequence>IHQVSNKYSGILLRGVLLLNRPEEILIHGTLSSMQYAKINRDLSGGWSEYIPSLSVNWINLPMSGQPFAIHLNHTTGEVSRLIVDEAVQLWEVNMIKGVLSQLQVANDYQQYPSNSKHKSMHRRIPIRDGGFNRTVYTVNEALVTGRCKTLYDISMYSKVDKLNDRTDRGSAQIVKTQNLTYCKHHSDLYHLKYSGFEKFSQRIQHGGFLSNSVVSRLVTSGAETNYTVHHSTTEQIVILSPEVYNIQHGMVVSFMNLTLLNLLR</sequence>
<dbReference type="InterPro" id="IPR050733">
    <property type="entry name" value="Vitellogenin/Apolipophorin"/>
</dbReference>
<keyword evidence="2" id="KW-0758">Storage protein</keyword>
<dbReference type="Pfam" id="PF01347">
    <property type="entry name" value="Vitellogenin_N"/>
    <property type="match status" value="1"/>
</dbReference>
<feature type="domain" description="Vitellogenin" evidence="4">
    <location>
        <begin position="1"/>
        <end position="265"/>
    </location>
</feature>
<evidence type="ECO:0000259" key="4">
    <source>
        <dbReference type="PROSITE" id="PS51211"/>
    </source>
</evidence>
<evidence type="ECO:0000256" key="3">
    <source>
        <dbReference type="PROSITE-ProRule" id="PRU00557"/>
    </source>
</evidence>
<dbReference type="PROSITE" id="PS51211">
    <property type="entry name" value="VITELLOGENIN"/>
    <property type="match status" value="1"/>
</dbReference>
<dbReference type="InterPro" id="IPR001747">
    <property type="entry name" value="Vitellogenin_N"/>
</dbReference>
<accession>A0A024BTN3</accession>
<evidence type="ECO:0000256" key="1">
    <source>
        <dbReference type="ARBA" id="ARBA00022729"/>
    </source>
</evidence>
<organism evidence="5">
    <name type="scientific">Diploptera punctata</name>
    <name type="common">Pacific beetle cockroach</name>
    <dbReference type="NCBI Taxonomy" id="6984"/>
    <lineage>
        <taxon>Eukaryota</taxon>
        <taxon>Metazoa</taxon>
        <taxon>Ecdysozoa</taxon>
        <taxon>Arthropoda</taxon>
        <taxon>Hexapoda</taxon>
        <taxon>Insecta</taxon>
        <taxon>Pterygota</taxon>
        <taxon>Neoptera</taxon>
        <taxon>Polyneoptera</taxon>
        <taxon>Dictyoptera</taxon>
        <taxon>Blattodea</taxon>
        <taxon>Blaberoidea</taxon>
        <taxon>Blaberidae</taxon>
        <taxon>Diplopterinae</taxon>
        <taxon>Diploptera</taxon>
    </lineage>
</organism>
<comment type="caution">
    <text evidence="3">Lacks conserved residue(s) required for the propagation of feature annotation.</text>
</comment>
<evidence type="ECO:0000256" key="2">
    <source>
        <dbReference type="ARBA" id="ARBA00022761"/>
    </source>
</evidence>
<reference evidence="5" key="1">
    <citation type="submission" date="2014-01" db="EMBL/GenBank/DDBJ databases">
        <title>Characterization of the juvenile hormone biosynthetic pathway in Diploptera punctata.</title>
        <authorList>
            <person name="Marchal E."/>
            <person name="Huang J."/>
            <person name="Hult E.F."/>
            <person name="Tobe S.S."/>
        </authorList>
    </citation>
    <scope>NUCLEOTIDE SEQUENCE</scope>
</reference>